<accession>A0A8J5SYQ9</accession>
<evidence type="ECO:0000313" key="2">
    <source>
        <dbReference type="EMBL" id="KAG8069670.1"/>
    </source>
</evidence>
<reference evidence="2" key="1">
    <citation type="journal article" date="2021" name="bioRxiv">
        <title>Whole Genome Assembly and Annotation of Northern Wild Rice, Zizania palustris L., Supports a Whole Genome Duplication in the Zizania Genus.</title>
        <authorList>
            <person name="Haas M."/>
            <person name="Kono T."/>
            <person name="Macchietto M."/>
            <person name="Millas R."/>
            <person name="McGilp L."/>
            <person name="Shao M."/>
            <person name="Duquette J."/>
            <person name="Hirsch C.N."/>
            <person name="Kimball J."/>
        </authorList>
    </citation>
    <scope>NUCLEOTIDE SEQUENCE</scope>
    <source>
        <tissue evidence="2">Fresh leaf tissue</tissue>
    </source>
</reference>
<keyword evidence="3" id="KW-1185">Reference proteome</keyword>
<evidence type="ECO:0000313" key="3">
    <source>
        <dbReference type="Proteomes" id="UP000729402"/>
    </source>
</evidence>
<dbReference type="Proteomes" id="UP000729402">
    <property type="component" value="Unassembled WGS sequence"/>
</dbReference>
<feature type="region of interest" description="Disordered" evidence="1">
    <location>
        <begin position="1"/>
        <end position="50"/>
    </location>
</feature>
<proteinExistence type="predicted"/>
<reference evidence="2" key="2">
    <citation type="submission" date="2021-02" db="EMBL/GenBank/DDBJ databases">
        <authorList>
            <person name="Kimball J.A."/>
            <person name="Haas M.W."/>
            <person name="Macchietto M."/>
            <person name="Kono T."/>
            <person name="Duquette J."/>
            <person name="Shao M."/>
        </authorList>
    </citation>
    <scope>NUCLEOTIDE SEQUENCE</scope>
    <source>
        <tissue evidence="2">Fresh leaf tissue</tissue>
    </source>
</reference>
<gene>
    <name evidence="2" type="ORF">GUJ93_ZPchr0006g46354</name>
</gene>
<feature type="compositionally biased region" description="Low complexity" evidence="1">
    <location>
        <begin position="32"/>
        <end position="50"/>
    </location>
</feature>
<comment type="caution">
    <text evidence="2">The sequence shown here is derived from an EMBL/GenBank/DDBJ whole genome shotgun (WGS) entry which is preliminary data.</text>
</comment>
<evidence type="ECO:0000256" key="1">
    <source>
        <dbReference type="SAM" id="MobiDB-lite"/>
    </source>
</evidence>
<sequence>MNPLRLPSSTSRAEQGRERKGWIRHRHPPGVVPAAASPRSAPAATSTAGDTAAAPCLELLLSSPPPNLLPSPPPLPLELLPPPLPLELLLPLPLALQQHTQHLKAFKPPVLHGGQILLQEA</sequence>
<name>A0A8J5SYQ9_ZIZPA</name>
<protein>
    <submittedName>
        <fullName evidence="2">Uncharacterized protein</fullName>
    </submittedName>
</protein>
<organism evidence="2 3">
    <name type="scientific">Zizania palustris</name>
    <name type="common">Northern wild rice</name>
    <dbReference type="NCBI Taxonomy" id="103762"/>
    <lineage>
        <taxon>Eukaryota</taxon>
        <taxon>Viridiplantae</taxon>
        <taxon>Streptophyta</taxon>
        <taxon>Embryophyta</taxon>
        <taxon>Tracheophyta</taxon>
        <taxon>Spermatophyta</taxon>
        <taxon>Magnoliopsida</taxon>
        <taxon>Liliopsida</taxon>
        <taxon>Poales</taxon>
        <taxon>Poaceae</taxon>
        <taxon>BOP clade</taxon>
        <taxon>Oryzoideae</taxon>
        <taxon>Oryzeae</taxon>
        <taxon>Zizaniinae</taxon>
        <taxon>Zizania</taxon>
    </lineage>
</organism>
<dbReference type="AlphaFoldDB" id="A0A8J5SYQ9"/>
<dbReference type="EMBL" id="JAAALK010000283">
    <property type="protein sequence ID" value="KAG8069670.1"/>
    <property type="molecule type" value="Genomic_DNA"/>
</dbReference>